<comment type="caution">
    <text evidence="1">The sequence shown here is derived from an EMBL/GenBank/DDBJ whole genome shotgun (WGS) entry which is preliminary data.</text>
</comment>
<evidence type="ECO:0000313" key="2">
    <source>
        <dbReference type="Proteomes" id="UP000603453"/>
    </source>
</evidence>
<protein>
    <submittedName>
        <fullName evidence="1">Uncharacterized protein</fullName>
    </submittedName>
</protein>
<name>A0A8H7UZD3_9FUNG</name>
<keyword evidence="2" id="KW-1185">Reference proteome</keyword>
<evidence type="ECO:0000313" key="1">
    <source>
        <dbReference type="EMBL" id="KAG2195969.1"/>
    </source>
</evidence>
<organism evidence="1 2">
    <name type="scientific">Mucor saturninus</name>
    <dbReference type="NCBI Taxonomy" id="64648"/>
    <lineage>
        <taxon>Eukaryota</taxon>
        <taxon>Fungi</taxon>
        <taxon>Fungi incertae sedis</taxon>
        <taxon>Mucoromycota</taxon>
        <taxon>Mucoromycotina</taxon>
        <taxon>Mucoromycetes</taxon>
        <taxon>Mucorales</taxon>
        <taxon>Mucorineae</taxon>
        <taxon>Mucoraceae</taxon>
        <taxon>Mucor</taxon>
    </lineage>
</organism>
<dbReference type="OrthoDB" id="2302855at2759"/>
<dbReference type="Proteomes" id="UP000603453">
    <property type="component" value="Unassembled WGS sequence"/>
</dbReference>
<gene>
    <name evidence="1" type="ORF">INT47_007105</name>
</gene>
<proteinExistence type="predicted"/>
<dbReference type="EMBL" id="JAEPRD010000157">
    <property type="protein sequence ID" value="KAG2195969.1"/>
    <property type="molecule type" value="Genomic_DNA"/>
</dbReference>
<reference evidence="1" key="1">
    <citation type="submission" date="2020-12" db="EMBL/GenBank/DDBJ databases">
        <title>Metabolic potential, ecology and presence of endohyphal bacteria is reflected in genomic diversity of Mucoromycotina.</title>
        <authorList>
            <person name="Muszewska A."/>
            <person name="Okrasinska A."/>
            <person name="Steczkiewicz K."/>
            <person name="Drgas O."/>
            <person name="Orlowska M."/>
            <person name="Perlinska-Lenart U."/>
            <person name="Aleksandrzak-Piekarczyk T."/>
            <person name="Szatraj K."/>
            <person name="Zielenkiewicz U."/>
            <person name="Pilsyk S."/>
            <person name="Malc E."/>
            <person name="Mieczkowski P."/>
            <person name="Kruszewska J.S."/>
            <person name="Biernat P."/>
            <person name="Pawlowska J."/>
        </authorList>
    </citation>
    <scope>NUCLEOTIDE SEQUENCE</scope>
    <source>
        <strain evidence="1">WA0000017839</strain>
    </source>
</reference>
<sequence length="286" mass="32407">MDRNIIDDDCDGCHVCLSLRDIIDIGLKPAIQNLANITASSLVDGESFESYEIDYIFIIEDMFGKARYTPLHNVYITILQRLVNSSIELKEKDTTAFILQETINQLMEPVAYMKSYMYNSFTTGIFHQASSATYGLSLQKGNSGSFSVYGHNQRSERITVTDEESTIVILKKGQLIPSTGLSCKLIVNLPSDTFEVELVRVTYSENSPKEAIYPKQTIRYSSHLETFVFPNHIFRPTHLCLEITPANYNSSLEFSLRMLSYEEEYKTGFSSTRTVVLDEPLTLVHA</sequence>
<accession>A0A8H7UZD3</accession>
<dbReference type="AlphaFoldDB" id="A0A8H7UZD3"/>